<protein>
    <submittedName>
        <fullName evidence="1">Uncharacterized protein</fullName>
    </submittedName>
</protein>
<sequence>MTTYTITNNAKFDSREVSFDDKPQVSVLSAMKALGMRWNPKRVLWYGFASETEIKNAIMQAQPEEVPAQIAQDGYLGAIAVSGAKSNRNLYGADLSAAIRADIKAAGIKGVTVKVKEFSGGQNITATIKGSAADCADRAAYIEKWTPGGRNWIDLGDEGTMFACDFYAMENGQDEIRRKAAAIEYDARTCAGFHSVNQYHIDSYTEYTPEFIAKINAVNAIIRNYNYDNSNGMVDYFDTNFYYDLYAKIC</sequence>
<evidence type="ECO:0000313" key="1">
    <source>
        <dbReference type="EMBL" id="DAE02851.1"/>
    </source>
</evidence>
<accession>A0A8S5P8T6</accession>
<organism evidence="1">
    <name type="scientific">Siphoviridae sp. ctrvp54</name>
    <dbReference type="NCBI Taxonomy" id="2825690"/>
    <lineage>
        <taxon>Viruses</taxon>
        <taxon>Duplodnaviria</taxon>
        <taxon>Heunggongvirae</taxon>
        <taxon>Uroviricota</taxon>
        <taxon>Caudoviricetes</taxon>
    </lineage>
</organism>
<reference evidence="1" key="1">
    <citation type="journal article" date="2021" name="Proc. Natl. Acad. Sci. U.S.A.">
        <title>A Catalog of Tens of Thousands of Viruses from Human Metagenomes Reveals Hidden Associations with Chronic Diseases.</title>
        <authorList>
            <person name="Tisza M.J."/>
            <person name="Buck C.B."/>
        </authorList>
    </citation>
    <scope>NUCLEOTIDE SEQUENCE</scope>
    <source>
        <strain evidence="1">Ctrvp54</strain>
    </source>
</reference>
<proteinExistence type="predicted"/>
<name>A0A8S5P8T6_9CAUD</name>
<dbReference type="EMBL" id="BK015354">
    <property type="protein sequence ID" value="DAE02851.1"/>
    <property type="molecule type" value="Genomic_DNA"/>
</dbReference>